<dbReference type="PANTHER" id="PTHR10665">
    <property type="entry name" value="RECOMBINING BINDING PROTEIN SUPPRESSOR OF HAIRLESS"/>
    <property type="match status" value="1"/>
</dbReference>
<gene>
    <name evidence="10" type="ORF">AX774_g1922</name>
</gene>
<dbReference type="InterPro" id="IPR036358">
    <property type="entry name" value="BTD_sf"/>
</dbReference>
<feature type="compositionally biased region" description="Low complexity" evidence="7">
    <location>
        <begin position="1324"/>
        <end position="1396"/>
    </location>
</feature>
<proteinExistence type="inferred from homology"/>
<dbReference type="Pfam" id="PF09270">
    <property type="entry name" value="BTD"/>
    <property type="match status" value="1"/>
</dbReference>
<evidence type="ECO:0000256" key="1">
    <source>
        <dbReference type="ARBA" id="ARBA00004123"/>
    </source>
</evidence>
<feature type="region of interest" description="Disordered" evidence="7">
    <location>
        <begin position="349"/>
        <end position="384"/>
    </location>
</feature>
<dbReference type="GO" id="GO:0000978">
    <property type="term" value="F:RNA polymerase II cis-regulatory region sequence-specific DNA binding"/>
    <property type="evidence" value="ECO:0007669"/>
    <property type="project" value="InterPro"/>
</dbReference>
<feature type="compositionally biased region" description="Polar residues" evidence="7">
    <location>
        <begin position="27"/>
        <end position="37"/>
    </location>
</feature>
<keyword evidence="11" id="KW-1185">Reference proteome</keyword>
<feature type="region of interest" description="Disordered" evidence="7">
    <location>
        <begin position="633"/>
        <end position="653"/>
    </location>
</feature>
<dbReference type="SMART" id="SM01268">
    <property type="entry name" value="BTD"/>
    <property type="match status" value="1"/>
</dbReference>
<dbReference type="InterPro" id="IPR008967">
    <property type="entry name" value="p53-like_TF_DNA-bd_sf"/>
</dbReference>
<evidence type="ECO:0000256" key="3">
    <source>
        <dbReference type="ARBA" id="ARBA00023015"/>
    </source>
</evidence>
<organism evidence="10 11">
    <name type="scientific">Zancudomyces culisetae</name>
    <name type="common">Gut fungus</name>
    <name type="synonym">Smittium culisetae</name>
    <dbReference type="NCBI Taxonomy" id="1213189"/>
    <lineage>
        <taxon>Eukaryota</taxon>
        <taxon>Fungi</taxon>
        <taxon>Fungi incertae sedis</taxon>
        <taxon>Zoopagomycota</taxon>
        <taxon>Kickxellomycotina</taxon>
        <taxon>Harpellomycetes</taxon>
        <taxon>Harpellales</taxon>
        <taxon>Legeriomycetaceae</taxon>
        <taxon>Zancudomyces</taxon>
    </lineage>
</organism>
<evidence type="ECO:0000259" key="8">
    <source>
        <dbReference type="SMART" id="SM01267"/>
    </source>
</evidence>
<comment type="similarity">
    <text evidence="2">Belongs to the Su(H) family.</text>
</comment>
<name>A0A1R1PUC6_ZANCU</name>
<feature type="domain" description="Beta-trefoil DNA-binding" evidence="9">
    <location>
        <begin position="730"/>
        <end position="970"/>
    </location>
</feature>
<dbReference type="SUPFAM" id="SSF49417">
    <property type="entry name" value="p53-like transcription factors"/>
    <property type="match status" value="2"/>
</dbReference>
<evidence type="ECO:0000259" key="9">
    <source>
        <dbReference type="SMART" id="SM01268"/>
    </source>
</evidence>
<keyword evidence="4" id="KW-0238">DNA-binding</keyword>
<feature type="region of interest" description="Disordered" evidence="7">
    <location>
        <begin position="1126"/>
        <end position="1184"/>
    </location>
</feature>
<dbReference type="GO" id="GO:0001228">
    <property type="term" value="F:DNA-binding transcription activator activity, RNA polymerase II-specific"/>
    <property type="evidence" value="ECO:0007669"/>
    <property type="project" value="InterPro"/>
</dbReference>
<feature type="region of interest" description="Disordered" evidence="7">
    <location>
        <begin position="1324"/>
        <end position="1407"/>
    </location>
</feature>
<dbReference type="GO" id="GO:0005634">
    <property type="term" value="C:nucleus"/>
    <property type="evidence" value="ECO:0007669"/>
    <property type="project" value="UniProtKB-SubCell"/>
</dbReference>
<keyword evidence="5" id="KW-0804">Transcription</keyword>
<accession>A0A1R1PUC6</accession>
<feature type="compositionally biased region" description="Gly residues" evidence="7">
    <location>
        <begin position="362"/>
        <end position="374"/>
    </location>
</feature>
<feature type="compositionally biased region" description="Low complexity" evidence="7">
    <location>
        <begin position="1149"/>
        <end position="1170"/>
    </location>
</feature>
<comment type="subcellular location">
    <subcellularLocation>
        <location evidence="1">Nucleus</location>
    </subcellularLocation>
</comment>
<evidence type="ECO:0000256" key="7">
    <source>
        <dbReference type="SAM" id="MobiDB-lite"/>
    </source>
</evidence>
<dbReference type="InterPro" id="IPR015350">
    <property type="entry name" value="Beta-trefoil_DNA-bd_dom"/>
</dbReference>
<feature type="region of interest" description="Disordered" evidence="7">
    <location>
        <begin position="784"/>
        <end position="807"/>
    </location>
</feature>
<comment type="caution">
    <text evidence="10">The sequence shown here is derived from an EMBL/GenBank/DDBJ whole genome shotgun (WGS) entry which is preliminary data.</text>
</comment>
<evidence type="ECO:0000313" key="11">
    <source>
        <dbReference type="Proteomes" id="UP000188320"/>
    </source>
</evidence>
<protein>
    <submittedName>
        <fullName evidence="10">Recombining binding protein suppressor of hairless-like protein</fullName>
    </submittedName>
</protein>
<feature type="compositionally biased region" description="Low complexity" evidence="7">
    <location>
        <begin position="948"/>
        <end position="960"/>
    </location>
</feature>
<feature type="region of interest" description="Disordered" evidence="7">
    <location>
        <begin position="935"/>
        <end position="960"/>
    </location>
</feature>
<dbReference type="SMART" id="SM01267">
    <property type="entry name" value="LAG1_DNAbind"/>
    <property type="match status" value="1"/>
</dbReference>
<feature type="compositionally biased region" description="Low complexity" evidence="7">
    <location>
        <begin position="316"/>
        <end position="327"/>
    </location>
</feature>
<sequence>MLRSSRYSLLEKKGDSNPDLNRYRVSATGQMYPTPNGQMERERGDYMEAITKQDDVKENNVYKISGEVGREVYGGRGKQSNGIYPVGLIGRSVEEGYRGGGLRYIGDKIIGDSEGEKLRNPKRRIHGTEQDEIRELPIKSYKRYDPGAEGYISKDKNRVINKGSFGHEARRFDDEENGGVNGRSRVQRYRRYNKEGHVCGCDYGYDYEEIRNAREREIKKIIEMEKARIYERYKLSREREDEIYGMYDGANGRSEEQELLGFRYSKSHIARSSDELLKIKKLQSMEEYLKGESVYSGEDEAIGGGIGLCDSEMEDSNSNTDNSNYSSGHNYNYKYKYNYSYNNSHSYKYEHSGHRSINSSGSGSGSGSGSTGEGSGRESYGLDTTNMESRATDGRMSIMSLLQSNEDHFQKENDRNLQQEIQNGKDDKRGWADKVKEVGKIERLGNEDEDDGDYDYNYGYDGQEDLENPAWQTWLGDWIDNIVTVKCFYPSVAQKSYGNEKRFLCPPPAVLVWGRGESAAIARNSVMEMHVVQDFDQRSKIQEGMDEMGSRTKMALAKSRTGKTYDSVSVSESQTAIKTGHENKKYSTKFVTNQGLHNGNYLTEKNVHELGNGNSRTSQSNLTTREMVALARGLSTPAKQNGDEKKDSDNANDNRNFYVDTYDYALFKCLHVINSGKNKDFRFKLQLKMPYVVGRPVSEKGQVYAELTSEKMSIISKPSKKTNNSRGKGLCVFQGSTVSLFNRINSQTFRTRFMSVERDSGEWEALPDNWHAFRIVDVTNQTHRSLGSDSSIPLPDTTTPNNGGSTDESPLFYNAKVVLESQIAAFRSPVMIIRKVVCGKLVDDGQSPVCQMHKIAFELCDDENDSNNANGNGNGNGNNRKPLYLCAYPNNNNGSGSGSGNNGDGNENTNTVYNKSGRNVLSFLPLSINTLANTNNNNRGVKCDTDDSSSTNSNGDVSSNSTEIGDAFCWTIVGIDCSTYTFSYPINIGLVDKATETNVNNVNNNNGNSNMEVIAANRFSPISNTSQDAISSRNNQNQPYSPIPSHLSLPIVTSFPDMPDSLIGYAPRYLPESNQILCLIKNFDPKRMEFFITGKPATKLVHTMAPMFDCCESHLASGQTAYPLLTNNNNKGDNNNNKNKSTRGAGVENGHFNSSFNSNNKSGFTSNNGNHHVVSKVPTKPSAMNSKKALFINEQQKRAKIGGKHTCCGNSCHNSSDGTGGCHNDDNQENQDMFDTDEQKQEYDPFIHNLKTTGSCHKCACGCASISPCSSCSTVPTSLACSAGGNGYLGIYLSLPGMGTDNTAAARSRSGRFGSFNSNSSGVGNGSFKYKNNTSSSSPSSSSSSTSTSSSSPLFSLLLNNPDLPEPNYNNNNNNNNKNNNKNKNKNNSNSNSNSSGIANDKSNRRPNAYPIYVQDNFGIKYYVPWAIVFGEGVNGVKFINIPNVV</sequence>
<dbReference type="InterPro" id="IPR040159">
    <property type="entry name" value="CLS_fam"/>
</dbReference>
<evidence type="ECO:0000256" key="4">
    <source>
        <dbReference type="ARBA" id="ARBA00023125"/>
    </source>
</evidence>
<feature type="domain" description="RBP-J/Cbf11/Cbf12 DNA binding" evidence="8">
    <location>
        <begin position="484"/>
        <end position="729"/>
    </location>
</feature>
<dbReference type="SUPFAM" id="SSF110217">
    <property type="entry name" value="DNA-binding protein LAG-1 (CSL)"/>
    <property type="match status" value="1"/>
</dbReference>
<feature type="region of interest" description="Disordered" evidence="7">
    <location>
        <begin position="1"/>
        <end position="40"/>
    </location>
</feature>
<evidence type="ECO:0000256" key="5">
    <source>
        <dbReference type="ARBA" id="ARBA00023163"/>
    </source>
</evidence>
<keyword evidence="3" id="KW-0805">Transcription regulation</keyword>
<feature type="compositionally biased region" description="Low complexity" evidence="7">
    <location>
        <begin position="1127"/>
        <end position="1139"/>
    </location>
</feature>
<evidence type="ECO:0000256" key="2">
    <source>
        <dbReference type="ARBA" id="ARBA00009704"/>
    </source>
</evidence>
<dbReference type="InterPro" id="IPR015351">
    <property type="entry name" value="RBP-J/Cbf11/Cbf12_DNA-bd"/>
</dbReference>
<dbReference type="Gene3D" id="2.80.10.50">
    <property type="match status" value="1"/>
</dbReference>
<dbReference type="OrthoDB" id="5600360at2759"/>
<keyword evidence="6" id="KW-0539">Nucleus</keyword>
<evidence type="ECO:0000313" key="10">
    <source>
        <dbReference type="EMBL" id="OMH84551.1"/>
    </source>
</evidence>
<dbReference type="EMBL" id="LSSK01000180">
    <property type="protein sequence ID" value="OMH84551.1"/>
    <property type="molecule type" value="Genomic_DNA"/>
</dbReference>
<feature type="region of interest" description="Disordered" evidence="7">
    <location>
        <begin position="306"/>
        <end position="327"/>
    </location>
</feature>
<reference evidence="11" key="1">
    <citation type="submission" date="2017-01" db="EMBL/GenBank/DDBJ databases">
        <authorList>
            <person name="Wang Y."/>
            <person name="White M."/>
            <person name="Kvist S."/>
            <person name="Moncalvo J.-M."/>
        </authorList>
    </citation>
    <scope>NUCLEOTIDE SEQUENCE [LARGE SCALE GENOMIC DNA]</scope>
    <source>
        <strain evidence="11">COL-18-3</strain>
    </source>
</reference>
<dbReference type="Pfam" id="PF09271">
    <property type="entry name" value="LAG1-DNAbind"/>
    <property type="match status" value="1"/>
</dbReference>
<dbReference type="Proteomes" id="UP000188320">
    <property type="component" value="Unassembled WGS sequence"/>
</dbReference>
<evidence type="ECO:0000256" key="6">
    <source>
        <dbReference type="ARBA" id="ARBA00023242"/>
    </source>
</evidence>